<feature type="compositionally biased region" description="Acidic residues" evidence="1">
    <location>
        <begin position="87"/>
        <end position="99"/>
    </location>
</feature>
<dbReference type="Proteomes" id="UP000236333">
    <property type="component" value="Unassembled WGS sequence"/>
</dbReference>
<gene>
    <name evidence="2" type="ORF">TSOC_008009</name>
</gene>
<keyword evidence="3" id="KW-1185">Reference proteome</keyword>
<feature type="region of interest" description="Disordered" evidence="1">
    <location>
        <begin position="34"/>
        <end position="57"/>
    </location>
</feature>
<accession>A0A2J7ZZM3</accession>
<name>A0A2J7ZZM3_9CHLO</name>
<organism evidence="2 3">
    <name type="scientific">Tetrabaena socialis</name>
    <dbReference type="NCBI Taxonomy" id="47790"/>
    <lineage>
        <taxon>Eukaryota</taxon>
        <taxon>Viridiplantae</taxon>
        <taxon>Chlorophyta</taxon>
        <taxon>core chlorophytes</taxon>
        <taxon>Chlorophyceae</taxon>
        <taxon>CS clade</taxon>
        <taxon>Chlamydomonadales</taxon>
        <taxon>Tetrabaenaceae</taxon>
        <taxon>Tetrabaena</taxon>
    </lineage>
</organism>
<sequence>MAGAGEKLAELRTAYDRSRAFLAELEASLQQRTCTPPALHRVGPPGDSLPSLPMPTRPASRGLARFLGLGKAASGRLARMDYAGDAFESDDDDDDDDDLPALPAATRRPSVVNIQFGSAAVEEPVLGPLQLHTNAAANAAASEQF</sequence>
<evidence type="ECO:0000313" key="2">
    <source>
        <dbReference type="EMBL" id="PNH05720.1"/>
    </source>
</evidence>
<evidence type="ECO:0000313" key="3">
    <source>
        <dbReference type="Proteomes" id="UP000236333"/>
    </source>
</evidence>
<dbReference type="EMBL" id="PGGS01000285">
    <property type="protein sequence ID" value="PNH05720.1"/>
    <property type="molecule type" value="Genomic_DNA"/>
</dbReference>
<comment type="caution">
    <text evidence="2">The sequence shown here is derived from an EMBL/GenBank/DDBJ whole genome shotgun (WGS) entry which is preliminary data.</text>
</comment>
<proteinExistence type="predicted"/>
<feature type="region of interest" description="Disordered" evidence="1">
    <location>
        <begin position="85"/>
        <end position="107"/>
    </location>
</feature>
<protein>
    <submittedName>
        <fullName evidence="2">Uncharacterized protein</fullName>
    </submittedName>
</protein>
<evidence type="ECO:0000256" key="1">
    <source>
        <dbReference type="SAM" id="MobiDB-lite"/>
    </source>
</evidence>
<reference evidence="2 3" key="1">
    <citation type="journal article" date="2017" name="Mol. Biol. Evol.">
        <title>The 4-celled Tetrabaena socialis nuclear genome reveals the essential components for genetic control of cell number at the origin of multicellularity in the volvocine lineage.</title>
        <authorList>
            <person name="Featherston J."/>
            <person name="Arakaki Y."/>
            <person name="Hanschen E.R."/>
            <person name="Ferris P.J."/>
            <person name="Michod R.E."/>
            <person name="Olson B.J.S.C."/>
            <person name="Nozaki H."/>
            <person name="Durand P.M."/>
        </authorList>
    </citation>
    <scope>NUCLEOTIDE SEQUENCE [LARGE SCALE GENOMIC DNA]</scope>
    <source>
        <strain evidence="2 3">NIES-571</strain>
    </source>
</reference>
<dbReference type="AlphaFoldDB" id="A0A2J7ZZM3"/>